<protein>
    <submittedName>
        <fullName evidence="4">Alkanesulfonate monooxygenase</fullName>
        <ecNumber evidence="4">1.14.14.5</ecNumber>
    </submittedName>
</protein>
<reference evidence="4 5" key="1">
    <citation type="submission" date="2020-10" db="EMBL/GenBank/DDBJ databases">
        <authorList>
            <person name="Peeters C."/>
        </authorList>
    </citation>
    <scope>NUCLEOTIDE SEQUENCE [LARGE SCALE GENOMIC DNA]</scope>
    <source>
        <strain evidence="4 5">LMG 27952</strain>
    </source>
</reference>
<dbReference type="SUPFAM" id="SSF51679">
    <property type="entry name" value="Bacterial luciferase-like"/>
    <property type="match status" value="1"/>
</dbReference>
<dbReference type="Pfam" id="PF00296">
    <property type="entry name" value="Bac_luciferase"/>
    <property type="match status" value="1"/>
</dbReference>
<evidence type="ECO:0000256" key="2">
    <source>
        <dbReference type="ARBA" id="ARBA00023033"/>
    </source>
</evidence>
<evidence type="ECO:0000313" key="5">
    <source>
        <dbReference type="Proteomes" id="UP000656319"/>
    </source>
</evidence>
<dbReference type="InterPro" id="IPR036661">
    <property type="entry name" value="Luciferase-like_sf"/>
</dbReference>
<evidence type="ECO:0000256" key="1">
    <source>
        <dbReference type="ARBA" id="ARBA00023002"/>
    </source>
</evidence>
<comment type="caution">
    <text evidence="4">The sequence shown here is derived from an EMBL/GenBank/DDBJ whole genome shotgun (WGS) entry which is preliminary data.</text>
</comment>
<dbReference type="RefSeq" id="WP_201700306.1">
    <property type="nucleotide sequence ID" value="NZ_CAJHCQ010000027.1"/>
</dbReference>
<keyword evidence="5" id="KW-1185">Reference proteome</keyword>
<accession>A0ABN7IGZ9</accession>
<keyword evidence="2 4" id="KW-0503">Monooxygenase</keyword>
<evidence type="ECO:0000313" key="4">
    <source>
        <dbReference type="EMBL" id="CAD6559440.1"/>
    </source>
</evidence>
<dbReference type="InterPro" id="IPR050766">
    <property type="entry name" value="Bact_Lucif_Oxidored"/>
</dbReference>
<dbReference type="GO" id="GO:0008726">
    <property type="term" value="F:alkanesulfonate monooxygenase activity"/>
    <property type="evidence" value="ECO:0007669"/>
    <property type="project" value="UniProtKB-EC"/>
</dbReference>
<dbReference type="EMBL" id="CAJHCQ010000027">
    <property type="protein sequence ID" value="CAD6559440.1"/>
    <property type="molecule type" value="Genomic_DNA"/>
</dbReference>
<proteinExistence type="predicted"/>
<feature type="domain" description="Luciferase-like" evidence="3">
    <location>
        <begin position="43"/>
        <end position="343"/>
    </location>
</feature>
<evidence type="ECO:0000259" key="3">
    <source>
        <dbReference type="Pfam" id="PF00296"/>
    </source>
</evidence>
<dbReference type="EC" id="1.14.14.5" evidence="4"/>
<dbReference type="PANTHER" id="PTHR30137">
    <property type="entry name" value="LUCIFERASE-LIKE MONOOXYGENASE"/>
    <property type="match status" value="1"/>
</dbReference>
<gene>
    <name evidence="4" type="primary">ssuD_1</name>
    <name evidence="4" type="ORF">LMG27952_06864</name>
</gene>
<dbReference type="InterPro" id="IPR011251">
    <property type="entry name" value="Luciferase-like_dom"/>
</dbReference>
<name>A0ABN7IGZ9_9BURK</name>
<keyword evidence="1 4" id="KW-0560">Oxidoreductase</keyword>
<sequence length="392" mass="44160">MKFFFMHLMPYADLDLTYSEKYDSAWVTLPNSYYDPKKGAALYNRYLDELEYADEVGFDGVCVNEHHSNAYGLMPIPGVIAGALARRTKRAKIAVLGRALPLLNNPLTVAEEYAMLDNITGGRLIAGFVRGIGAEYHSWGSNPAISHERFHEAHDLILRSWTETGPFPFEGKHYHFNYVNVWPRVYQQPHPPIWIPSQGSRETIEWASDASRRYTYLQTFSPVAALKKYMEMYKEQAERNGYTATPQQLGWSVPTYVAETDEQAYREAKPHIETMVNKFLRMRPEMLLPPGYSSVESMKGMLLAKKAVASTSGGKTIDELIKSGIFLCGSAATVRDQILHYQKEIGFGTFISLMQFGTLPHELTLKSTRTFAQHVIPALRDVGEPAAETAAA</sequence>
<organism evidence="4 5">
    <name type="scientific">Paraburkholderia hiiakae</name>
    <dbReference type="NCBI Taxonomy" id="1081782"/>
    <lineage>
        <taxon>Bacteria</taxon>
        <taxon>Pseudomonadati</taxon>
        <taxon>Pseudomonadota</taxon>
        <taxon>Betaproteobacteria</taxon>
        <taxon>Burkholderiales</taxon>
        <taxon>Burkholderiaceae</taxon>
        <taxon>Paraburkholderia</taxon>
    </lineage>
</organism>
<dbReference type="PANTHER" id="PTHR30137:SF8">
    <property type="entry name" value="BLR5498 PROTEIN"/>
    <property type="match status" value="1"/>
</dbReference>
<dbReference type="Gene3D" id="3.20.20.30">
    <property type="entry name" value="Luciferase-like domain"/>
    <property type="match status" value="1"/>
</dbReference>
<dbReference type="Proteomes" id="UP000656319">
    <property type="component" value="Unassembled WGS sequence"/>
</dbReference>